<dbReference type="SUPFAM" id="SSF52833">
    <property type="entry name" value="Thioredoxin-like"/>
    <property type="match status" value="1"/>
</dbReference>
<dbReference type="InterPro" id="IPR036249">
    <property type="entry name" value="Thioredoxin-like_sf"/>
</dbReference>
<dbReference type="PANTHER" id="PTHR42899:SF1">
    <property type="entry name" value="SPERMATOGENESIS-ASSOCIATED PROTEIN 20"/>
    <property type="match status" value="1"/>
</dbReference>
<comment type="caution">
    <text evidence="4">The sequence shown here is derived from an EMBL/GenBank/DDBJ whole genome shotgun (WGS) entry which is preliminary data.</text>
</comment>
<dbReference type="InterPro" id="IPR012341">
    <property type="entry name" value="6hp_glycosidase-like_sf"/>
</dbReference>
<dbReference type="PANTHER" id="PTHR42899">
    <property type="entry name" value="SPERMATOGENESIS-ASSOCIATED PROTEIN 20"/>
    <property type="match status" value="1"/>
</dbReference>
<dbReference type="Gene3D" id="1.50.10.10">
    <property type="match status" value="1"/>
</dbReference>
<reference evidence="5" key="1">
    <citation type="journal article" date="2019" name="Int. J. Syst. Evol. Microbiol.">
        <title>The Global Catalogue of Microorganisms (GCM) 10K type strain sequencing project: providing services to taxonomists for standard genome sequencing and annotation.</title>
        <authorList>
            <consortium name="The Broad Institute Genomics Platform"/>
            <consortium name="The Broad Institute Genome Sequencing Center for Infectious Disease"/>
            <person name="Wu L."/>
            <person name="Ma J."/>
        </authorList>
    </citation>
    <scope>NUCLEOTIDE SEQUENCE [LARGE SCALE GENOMIC DNA]</scope>
    <source>
        <strain evidence="5">JCM 9933</strain>
    </source>
</reference>
<gene>
    <name evidence="4" type="ORF">GCM10009416_41120</name>
</gene>
<keyword evidence="5" id="KW-1185">Reference proteome</keyword>
<name>A0ABP3QW37_9PROT</name>
<feature type="domain" description="Spermatogenesis-associated protein 20-like TRX" evidence="3">
    <location>
        <begin position="12"/>
        <end position="171"/>
    </location>
</feature>
<dbReference type="Pfam" id="PF03190">
    <property type="entry name" value="Thioredox_DsbH"/>
    <property type="match status" value="1"/>
</dbReference>
<organism evidence="4 5">
    <name type="scientific">Craurococcus roseus</name>
    <dbReference type="NCBI Taxonomy" id="77585"/>
    <lineage>
        <taxon>Bacteria</taxon>
        <taxon>Pseudomonadati</taxon>
        <taxon>Pseudomonadota</taxon>
        <taxon>Alphaproteobacteria</taxon>
        <taxon>Acetobacterales</taxon>
        <taxon>Acetobacteraceae</taxon>
        <taxon>Craurococcus</taxon>
    </lineage>
</organism>
<dbReference type="Pfam" id="PF07221">
    <property type="entry name" value="GlcNAc_2-epim"/>
    <property type="match status" value="1"/>
</dbReference>
<dbReference type="InterPro" id="IPR010819">
    <property type="entry name" value="AGE/CE"/>
</dbReference>
<dbReference type="SUPFAM" id="SSF48208">
    <property type="entry name" value="Six-hairpin glycosidases"/>
    <property type="match status" value="1"/>
</dbReference>
<dbReference type="InterPro" id="IPR008928">
    <property type="entry name" value="6-hairpin_glycosidase_sf"/>
</dbReference>
<accession>A0ABP3QW37</accession>
<dbReference type="EMBL" id="BAAAFZ010000068">
    <property type="protein sequence ID" value="GAA0598735.1"/>
    <property type="molecule type" value="Genomic_DNA"/>
</dbReference>
<comment type="similarity">
    <text evidence="1">Belongs to the N-acylglucosamine 2-epimerase family.</text>
</comment>
<keyword evidence="2" id="KW-0413">Isomerase</keyword>
<proteinExistence type="inferred from homology"/>
<sequence length="694" mass="73805">MPDTPAPFPPENLLRRASSPYLLQHADNPVHWRPWGAEALAEAKAAGKPILLSVGYAACHWCHVMAHESFEDPETAALMNERFVNIKVDREERPDIDALYMNALHLLGEQGGWPLTMFLTPEGEPFWGGTYFPPEPRYGRPSFRQVLGGISAAYQAEEGKVAQNVAALRGALARMAAAAPGPLPSAETIEKVALGLVRATDAAEGGLGGAPKFPNPPIFRFLWQMRFRLGQPACAEVVELLLRRMSQGGIYDHLGGGYARYSVDAIWLVPHFEKMLYDNAQILELLAFAHAARPDWPYARRAEETVGWLLREMAATEDGDAFASSLDADSEGEEGKFYVWAADEVDALLGQDSVLFSETYDVDAAGNWEGKVILNRRQRPDFLGEAEEAALARCRAKLFEARAKRVPPGRDDKVLADWNGLAVAALARAAAVFARPDWLDAARRAFDTVATRMAAPDGRLMHALRHGQASAAGLLEDHAAMARAALALFEATGEDRYLRRAAQWAEAVERHFAAPQGGGYFTSADDAGDVPVRGRTAGDNATPSGNGIMAEVQARLFHLTGDERWRRAAENTIGAFAGSGDALAAMPGLLAASDLLAEAAAVVVVGPPGDPAVEALARTALAHPDPAVALLRTAAPDALPPDHPAAGKGAIGGAPTAYVCRGGVCSLPVTDPAALVAALARPAAAPPAPAAAPA</sequence>
<dbReference type="Gene3D" id="3.40.30.10">
    <property type="entry name" value="Glutaredoxin"/>
    <property type="match status" value="1"/>
</dbReference>
<evidence type="ECO:0000259" key="3">
    <source>
        <dbReference type="Pfam" id="PF03190"/>
    </source>
</evidence>
<dbReference type="RefSeq" id="WP_343897282.1">
    <property type="nucleotide sequence ID" value="NZ_BAAAFZ010000068.1"/>
</dbReference>
<dbReference type="InterPro" id="IPR024705">
    <property type="entry name" value="Ssp411"/>
</dbReference>
<protein>
    <submittedName>
        <fullName evidence="4">Thioredoxin domain-containing protein</fullName>
    </submittedName>
</protein>
<dbReference type="PIRSF" id="PIRSF006402">
    <property type="entry name" value="UCP006402_thioredoxin"/>
    <property type="match status" value="1"/>
</dbReference>
<evidence type="ECO:0000313" key="5">
    <source>
        <dbReference type="Proteomes" id="UP001501588"/>
    </source>
</evidence>
<evidence type="ECO:0000256" key="2">
    <source>
        <dbReference type="ARBA" id="ARBA00023235"/>
    </source>
</evidence>
<evidence type="ECO:0000313" key="4">
    <source>
        <dbReference type="EMBL" id="GAA0598735.1"/>
    </source>
</evidence>
<dbReference type="Proteomes" id="UP001501588">
    <property type="component" value="Unassembled WGS sequence"/>
</dbReference>
<dbReference type="InterPro" id="IPR004879">
    <property type="entry name" value="Ssp411-like_TRX"/>
</dbReference>
<evidence type="ECO:0000256" key="1">
    <source>
        <dbReference type="ARBA" id="ARBA00008558"/>
    </source>
</evidence>
<dbReference type="CDD" id="cd02955">
    <property type="entry name" value="SSP411"/>
    <property type="match status" value="1"/>
</dbReference>